<gene>
    <name evidence="8" type="ORF">FFLO_06118</name>
</gene>
<dbReference type="AlphaFoldDB" id="A0A8K0JFK6"/>
<dbReference type="CDD" id="cd00093">
    <property type="entry name" value="HTH_XRE"/>
    <property type="match status" value="1"/>
</dbReference>
<organism evidence="8 9">
    <name type="scientific">Filobasidium floriforme</name>
    <dbReference type="NCBI Taxonomy" id="5210"/>
    <lineage>
        <taxon>Eukaryota</taxon>
        <taxon>Fungi</taxon>
        <taxon>Dikarya</taxon>
        <taxon>Basidiomycota</taxon>
        <taxon>Agaricomycotina</taxon>
        <taxon>Tremellomycetes</taxon>
        <taxon>Filobasidiales</taxon>
        <taxon>Filobasidiaceae</taxon>
        <taxon>Filobasidium</taxon>
    </lineage>
</organism>
<comment type="caution">
    <text evidence="8">The sequence shown here is derived from an EMBL/GenBank/DDBJ whole genome shotgun (WGS) entry which is preliminary data.</text>
</comment>
<evidence type="ECO:0000256" key="4">
    <source>
        <dbReference type="ARBA" id="ARBA00023163"/>
    </source>
</evidence>
<feature type="region of interest" description="Disordered" evidence="6">
    <location>
        <begin position="1"/>
        <end position="68"/>
    </location>
</feature>
<dbReference type="InterPro" id="IPR013729">
    <property type="entry name" value="MBF1_N"/>
</dbReference>
<dbReference type="PROSITE" id="PS50943">
    <property type="entry name" value="HTH_CROC1"/>
    <property type="match status" value="1"/>
</dbReference>
<dbReference type="Proteomes" id="UP000812966">
    <property type="component" value="Unassembled WGS sequence"/>
</dbReference>
<name>A0A8K0JFK6_9TREE</name>
<dbReference type="InterPro" id="IPR010982">
    <property type="entry name" value="Lambda_DNA-bd_dom_sf"/>
</dbReference>
<keyword evidence="9" id="KW-1185">Reference proteome</keyword>
<protein>
    <recommendedName>
        <fullName evidence="7">HTH cro/C1-type domain-containing protein</fullName>
    </recommendedName>
</protein>
<feature type="domain" description="HTH cro/C1-type" evidence="7">
    <location>
        <begin position="63"/>
        <end position="114"/>
    </location>
</feature>
<evidence type="ECO:0000313" key="8">
    <source>
        <dbReference type="EMBL" id="KAG7528495.1"/>
    </source>
</evidence>
<evidence type="ECO:0000256" key="2">
    <source>
        <dbReference type="ARBA" id="ARBA00023015"/>
    </source>
</evidence>
<dbReference type="EMBL" id="JABELV010000180">
    <property type="protein sequence ID" value="KAG7528495.1"/>
    <property type="molecule type" value="Genomic_DNA"/>
</dbReference>
<dbReference type="Pfam" id="PF01381">
    <property type="entry name" value="HTH_3"/>
    <property type="match status" value="1"/>
</dbReference>
<evidence type="ECO:0000256" key="5">
    <source>
        <dbReference type="ARBA" id="ARBA00035107"/>
    </source>
</evidence>
<dbReference type="PANTHER" id="PTHR10245">
    <property type="entry name" value="ENDOTHELIAL DIFFERENTIATION-RELATED FACTOR 1 MULTIPROTEIN BRIDGING FACTOR 1"/>
    <property type="match status" value="1"/>
</dbReference>
<evidence type="ECO:0000256" key="6">
    <source>
        <dbReference type="SAM" id="MobiDB-lite"/>
    </source>
</evidence>
<reference evidence="8" key="1">
    <citation type="submission" date="2020-04" db="EMBL/GenBank/DDBJ databases">
        <title>Analysis of mating type loci in Filobasidium floriforme.</title>
        <authorList>
            <person name="Nowrousian M."/>
        </authorList>
    </citation>
    <scope>NUCLEOTIDE SEQUENCE</scope>
    <source>
        <strain evidence="8">CBS 6242</strain>
    </source>
</reference>
<proteinExistence type="inferred from homology"/>
<sequence>MGIAVSTESKGPAGSNSRGGPTDYQRIAKLDMENEVKPPSTVSPSVGAAIAKGRQDKKDAEGKSMSQKDLATKINEKPSVIADYEAGRAIPNVALLAKIERAIGVKLRGDPKLIGTPLPGPGSKKK</sequence>
<feature type="compositionally biased region" description="Polar residues" evidence="6">
    <location>
        <begin position="1"/>
        <end position="19"/>
    </location>
</feature>
<dbReference type="SUPFAM" id="SSF47413">
    <property type="entry name" value="lambda repressor-like DNA-binding domains"/>
    <property type="match status" value="1"/>
</dbReference>
<dbReference type="GO" id="GO:0003677">
    <property type="term" value="F:DNA binding"/>
    <property type="evidence" value="ECO:0007669"/>
    <property type="project" value="UniProtKB-KW"/>
</dbReference>
<evidence type="ECO:0000313" key="9">
    <source>
        <dbReference type="Proteomes" id="UP000812966"/>
    </source>
</evidence>
<accession>A0A8K0JFK6</accession>
<evidence type="ECO:0000259" key="7">
    <source>
        <dbReference type="PROSITE" id="PS50943"/>
    </source>
</evidence>
<evidence type="ECO:0000256" key="3">
    <source>
        <dbReference type="ARBA" id="ARBA00023125"/>
    </source>
</evidence>
<feature type="compositionally biased region" description="Basic and acidic residues" evidence="6">
    <location>
        <begin position="53"/>
        <end position="62"/>
    </location>
</feature>
<evidence type="ECO:0000256" key="1">
    <source>
        <dbReference type="ARBA" id="ARBA00009802"/>
    </source>
</evidence>
<dbReference type="Gene3D" id="1.10.260.40">
    <property type="entry name" value="lambda repressor-like DNA-binding domains"/>
    <property type="match status" value="1"/>
</dbReference>
<keyword evidence="4" id="KW-0804">Transcription</keyword>
<comment type="function">
    <text evidence="5">Transcriptional coactivator that stimulates GCN4-dependent transcriptional activity by bridging the DNA-binding region of GCN4 and TBP (SPT15), thereby recruiting TBP to GCN4-bound promoters. Involved in induction of the ribosome quality control (RQC) pathway; a pathway that degrades nascent peptide chains during problematic translation. Required to prevent stalled ribosomes from frameshifting.</text>
</comment>
<dbReference type="Pfam" id="PF08523">
    <property type="entry name" value="MBF1"/>
    <property type="match status" value="1"/>
</dbReference>
<comment type="similarity">
    <text evidence="1">Belongs to the MBF1 family.</text>
</comment>
<dbReference type="SMART" id="SM00530">
    <property type="entry name" value="HTH_XRE"/>
    <property type="match status" value="1"/>
</dbReference>
<dbReference type="PANTHER" id="PTHR10245:SF15">
    <property type="entry name" value="ENDOTHELIAL DIFFERENTIATION-RELATED FACTOR 1"/>
    <property type="match status" value="1"/>
</dbReference>
<keyword evidence="2" id="KW-0805">Transcription regulation</keyword>
<feature type="compositionally biased region" description="Basic and acidic residues" evidence="6">
    <location>
        <begin position="26"/>
        <end position="36"/>
    </location>
</feature>
<dbReference type="InterPro" id="IPR001387">
    <property type="entry name" value="Cro/C1-type_HTH"/>
</dbReference>
<dbReference type="GO" id="GO:0005634">
    <property type="term" value="C:nucleus"/>
    <property type="evidence" value="ECO:0007669"/>
    <property type="project" value="TreeGrafter"/>
</dbReference>
<keyword evidence="3" id="KW-0238">DNA-binding</keyword>